<evidence type="ECO:0000313" key="2">
    <source>
        <dbReference type="Proteomes" id="UP001156670"/>
    </source>
</evidence>
<comment type="caution">
    <text evidence="1">The sequence shown here is derived from an EMBL/GenBank/DDBJ whole genome shotgun (WGS) entry which is preliminary data.</text>
</comment>
<reference evidence="2" key="1">
    <citation type="journal article" date="2019" name="Int. J. Syst. Evol. Microbiol.">
        <title>The Global Catalogue of Microorganisms (GCM) 10K type strain sequencing project: providing services to taxonomists for standard genome sequencing and annotation.</title>
        <authorList>
            <consortium name="The Broad Institute Genomics Platform"/>
            <consortium name="The Broad Institute Genome Sequencing Center for Infectious Disease"/>
            <person name="Wu L."/>
            <person name="Ma J."/>
        </authorList>
    </citation>
    <scope>NUCLEOTIDE SEQUENCE [LARGE SCALE GENOMIC DNA]</scope>
    <source>
        <strain evidence="2">NBRC 111980</strain>
    </source>
</reference>
<protein>
    <submittedName>
        <fullName evidence="1">Uncharacterized protein</fullName>
    </submittedName>
</protein>
<sequence length="67" mass="7598">MAIDGSDLTSMERRVVRSLMRHALTSWDRENMTVARMFGLQQKGIVVRESGRWKLTTLGVKFASATL</sequence>
<dbReference type="EMBL" id="BSOB01000046">
    <property type="protein sequence ID" value="GLQ94346.1"/>
    <property type="molecule type" value="Genomic_DNA"/>
</dbReference>
<accession>A0ABQ5XRG6</accession>
<dbReference type="Proteomes" id="UP001156670">
    <property type="component" value="Unassembled WGS sequence"/>
</dbReference>
<name>A0ABQ5XRG6_9GAMM</name>
<keyword evidence="2" id="KW-1185">Reference proteome</keyword>
<organism evidence="1 2">
    <name type="scientific">Dyella acidisoli</name>
    <dbReference type="NCBI Taxonomy" id="1867834"/>
    <lineage>
        <taxon>Bacteria</taxon>
        <taxon>Pseudomonadati</taxon>
        <taxon>Pseudomonadota</taxon>
        <taxon>Gammaproteobacteria</taxon>
        <taxon>Lysobacterales</taxon>
        <taxon>Rhodanobacteraceae</taxon>
        <taxon>Dyella</taxon>
    </lineage>
</organism>
<evidence type="ECO:0000313" key="1">
    <source>
        <dbReference type="EMBL" id="GLQ94346.1"/>
    </source>
</evidence>
<proteinExistence type="predicted"/>
<gene>
    <name evidence="1" type="ORF">GCM10007901_32980</name>
</gene>